<comment type="similarity">
    <text evidence="2">Belongs to the IQD family.</text>
</comment>
<dbReference type="Pfam" id="PF00612">
    <property type="entry name" value="IQ"/>
    <property type="match status" value="1"/>
</dbReference>
<accession>A0ABR0DE85</accession>
<evidence type="ECO:0000256" key="1">
    <source>
        <dbReference type="ARBA" id="ARBA00022860"/>
    </source>
</evidence>
<comment type="subunit">
    <text evidence="3">Binds to multiple calmodulin (CaM) in the presence of Ca(2+) and CaM-like proteins.</text>
</comment>
<reference evidence="6 7" key="1">
    <citation type="journal article" date="2023" name="bioRxiv">
        <title>Genome report: Whole genome sequence and annotation of Penstemon davidsonii.</title>
        <authorList>
            <person name="Ostevik K.L."/>
            <person name="Alabady M."/>
            <person name="Zhang M."/>
            <person name="Rausher M.D."/>
        </authorList>
    </citation>
    <scope>NUCLEOTIDE SEQUENCE [LARGE SCALE GENOMIC DNA]</scope>
    <source>
        <strain evidence="6">DNT005</strain>
        <tissue evidence="6">Whole leaf</tissue>
    </source>
</reference>
<sequence length="502" mass="56873">MAPPGAMFVRDALGLCPRLSTALGGAICTPWMINKNNYKEKKKGRETKSSFIPLFRDQPSSIEKILGEADQLPIRPPPSSSIVSEKPKALNEWPTSPNFSSRIASPRISSPKVFTTGAASSNTDPLKVITQSRKEISYAKRVEPSTKCQHLSATKIQAAYRGYQARRSFRALRGIVRLQGVVRGQNAKRQTMNAIKQMQLLVRVQTQIHSQRIQMNFRNDKEAESTMSKWTQLSEVGNNEDWNDSSLTKEEVDARSRKKVEAAIKRERAMAYAYSHQLWKSTQISTQTPTDLRSNGYPWWWNWLERQFPPTSTKNFTLTPPRPISDYKPISPRPHSSCHYNHTKFAVDSPNEALTPRSSRSLVPDKAKQFRTPNRFPPQRRPSAATDHVSLKDDDSLMSLSVPNYMTPTVSAKAKVRENSNPKERFIRTPPSNYDSKRRFSFPLTPTNIDSFKWRTKGSNKDSTSQVGLSKHNYARSIGDLSVDSVVSMPVTVGRKPFNRFV</sequence>
<evidence type="ECO:0000259" key="5">
    <source>
        <dbReference type="Pfam" id="PF13178"/>
    </source>
</evidence>
<evidence type="ECO:0000256" key="3">
    <source>
        <dbReference type="ARBA" id="ARBA00024378"/>
    </source>
</evidence>
<gene>
    <name evidence="6" type="ORF">RD792_006125</name>
</gene>
<dbReference type="Gene3D" id="1.20.5.190">
    <property type="match status" value="1"/>
</dbReference>
<comment type="caution">
    <text evidence="6">The sequence shown here is derived from an EMBL/GenBank/DDBJ whole genome shotgun (WGS) entry which is preliminary data.</text>
</comment>
<keyword evidence="7" id="KW-1185">Reference proteome</keyword>
<name>A0ABR0DE85_9LAMI</name>
<feature type="domain" description="DUF4005" evidence="5">
    <location>
        <begin position="372"/>
        <end position="455"/>
    </location>
</feature>
<feature type="region of interest" description="Disordered" evidence="4">
    <location>
        <begin position="73"/>
        <end position="104"/>
    </location>
</feature>
<dbReference type="Pfam" id="PF13178">
    <property type="entry name" value="DUF4005"/>
    <property type="match status" value="1"/>
</dbReference>
<dbReference type="InterPro" id="IPR000048">
    <property type="entry name" value="IQ_motif_EF-hand-BS"/>
</dbReference>
<evidence type="ECO:0000256" key="4">
    <source>
        <dbReference type="SAM" id="MobiDB-lite"/>
    </source>
</evidence>
<evidence type="ECO:0000313" key="6">
    <source>
        <dbReference type="EMBL" id="KAK4487270.1"/>
    </source>
</evidence>
<protein>
    <recommendedName>
        <fullName evidence="5">DUF4005 domain-containing protein</fullName>
    </recommendedName>
</protein>
<dbReference type="Proteomes" id="UP001291926">
    <property type="component" value="Unassembled WGS sequence"/>
</dbReference>
<evidence type="ECO:0000256" key="2">
    <source>
        <dbReference type="ARBA" id="ARBA00024341"/>
    </source>
</evidence>
<dbReference type="CDD" id="cd23767">
    <property type="entry name" value="IQCD"/>
    <property type="match status" value="1"/>
</dbReference>
<evidence type="ECO:0000313" key="7">
    <source>
        <dbReference type="Proteomes" id="UP001291926"/>
    </source>
</evidence>
<feature type="region of interest" description="Disordered" evidence="4">
    <location>
        <begin position="349"/>
        <end position="392"/>
    </location>
</feature>
<dbReference type="InterPro" id="IPR025064">
    <property type="entry name" value="DUF4005"/>
</dbReference>
<proteinExistence type="inferred from homology"/>
<dbReference type="PROSITE" id="PS50096">
    <property type="entry name" value="IQ"/>
    <property type="match status" value="1"/>
</dbReference>
<dbReference type="PANTHER" id="PTHR32295">
    <property type="entry name" value="IQ-DOMAIN 5-RELATED"/>
    <property type="match status" value="1"/>
</dbReference>
<organism evidence="6 7">
    <name type="scientific">Penstemon davidsonii</name>
    <dbReference type="NCBI Taxonomy" id="160366"/>
    <lineage>
        <taxon>Eukaryota</taxon>
        <taxon>Viridiplantae</taxon>
        <taxon>Streptophyta</taxon>
        <taxon>Embryophyta</taxon>
        <taxon>Tracheophyta</taxon>
        <taxon>Spermatophyta</taxon>
        <taxon>Magnoliopsida</taxon>
        <taxon>eudicotyledons</taxon>
        <taxon>Gunneridae</taxon>
        <taxon>Pentapetalae</taxon>
        <taxon>asterids</taxon>
        <taxon>lamiids</taxon>
        <taxon>Lamiales</taxon>
        <taxon>Plantaginaceae</taxon>
        <taxon>Cheloneae</taxon>
        <taxon>Penstemon</taxon>
    </lineage>
</organism>
<keyword evidence="1" id="KW-0112">Calmodulin-binding</keyword>
<dbReference type="SMART" id="SM00015">
    <property type="entry name" value="IQ"/>
    <property type="match status" value="1"/>
</dbReference>
<dbReference type="EMBL" id="JAYDYQ010002107">
    <property type="protein sequence ID" value="KAK4487270.1"/>
    <property type="molecule type" value="Genomic_DNA"/>
</dbReference>
<dbReference type="PANTHER" id="PTHR32295:SF113">
    <property type="entry name" value="PROTEIN IQ-DOMAIN 14"/>
    <property type="match status" value="1"/>
</dbReference>